<dbReference type="InterPro" id="IPR052544">
    <property type="entry name" value="Bacteriocin_Proc_Enz"/>
</dbReference>
<organism evidence="2">
    <name type="scientific">Caldithrix abyssi</name>
    <dbReference type="NCBI Taxonomy" id="187145"/>
    <lineage>
        <taxon>Bacteria</taxon>
        <taxon>Pseudomonadati</taxon>
        <taxon>Calditrichota</taxon>
        <taxon>Calditrichia</taxon>
        <taxon>Calditrichales</taxon>
        <taxon>Calditrichaceae</taxon>
        <taxon>Caldithrix</taxon>
    </lineage>
</organism>
<dbReference type="CDD" id="cd02142">
    <property type="entry name" value="McbC_SagB-like_oxidoreductase"/>
    <property type="match status" value="1"/>
</dbReference>
<dbReference type="InterPro" id="IPR029479">
    <property type="entry name" value="Nitroreductase"/>
</dbReference>
<name>A0A7V5H2J7_CALAY</name>
<dbReference type="InterPro" id="IPR000415">
    <property type="entry name" value="Nitroreductase-like"/>
</dbReference>
<protein>
    <submittedName>
        <fullName evidence="2">SagB/ThcOx family dehydrogenase</fullName>
    </submittedName>
</protein>
<feature type="domain" description="Nitroreductase" evidence="1">
    <location>
        <begin position="28"/>
        <end position="202"/>
    </location>
</feature>
<dbReference type="Proteomes" id="UP000886111">
    <property type="component" value="Unassembled WGS sequence"/>
</dbReference>
<sequence length="206" mass="22993">MHVQASVKQIPLDLSDFLNQQPLKQLLLKRKSHHNFKKQPLNFKQISQLLWAAQGILPDGRRTAPSAGALYSFKIFLSVALPPEQMNQGLYLFTPETEKLELIFKGNFQKKLFEQALSQKCIIQAPVCIVLTAKLFPVQQTYGNRAITYIFLEGGHIGQNIYLMATALNLGTVAVGAFHDEGVSQILMLSGDEIPVYLFPVGIPLD</sequence>
<reference evidence="2" key="1">
    <citation type="journal article" date="2020" name="mSystems">
        <title>Genome- and Community-Level Interaction Insights into Carbon Utilization and Element Cycling Functions of Hydrothermarchaeota in Hydrothermal Sediment.</title>
        <authorList>
            <person name="Zhou Z."/>
            <person name="Liu Y."/>
            <person name="Xu W."/>
            <person name="Pan J."/>
            <person name="Luo Z.H."/>
            <person name="Li M."/>
        </authorList>
    </citation>
    <scope>NUCLEOTIDE SEQUENCE [LARGE SCALE GENOMIC DNA]</scope>
    <source>
        <strain evidence="2">HyVt-76</strain>
    </source>
</reference>
<dbReference type="PANTHER" id="PTHR43745">
    <property type="entry name" value="NITROREDUCTASE MJ1384-RELATED"/>
    <property type="match status" value="1"/>
</dbReference>
<dbReference type="Gene3D" id="3.40.109.10">
    <property type="entry name" value="NADH Oxidase"/>
    <property type="match status" value="1"/>
</dbReference>
<dbReference type="InterPro" id="IPR020051">
    <property type="entry name" value="SagB-type_dehydrogenase"/>
</dbReference>
<dbReference type="GO" id="GO:0016491">
    <property type="term" value="F:oxidoreductase activity"/>
    <property type="evidence" value="ECO:0007669"/>
    <property type="project" value="InterPro"/>
</dbReference>
<dbReference type="Pfam" id="PF00881">
    <property type="entry name" value="Nitroreductase"/>
    <property type="match status" value="1"/>
</dbReference>
<proteinExistence type="predicted"/>
<gene>
    <name evidence="2" type="ORF">ENL21_01780</name>
</gene>
<evidence type="ECO:0000259" key="1">
    <source>
        <dbReference type="Pfam" id="PF00881"/>
    </source>
</evidence>
<accession>A0A7V5H2J7</accession>
<dbReference type="AlphaFoldDB" id="A0A7V5H2J7"/>
<dbReference type="NCBIfam" id="TIGR03605">
    <property type="entry name" value="antibiot_sagB"/>
    <property type="match status" value="1"/>
</dbReference>
<comment type="caution">
    <text evidence="2">The sequence shown here is derived from an EMBL/GenBank/DDBJ whole genome shotgun (WGS) entry which is preliminary data.</text>
</comment>
<dbReference type="SUPFAM" id="SSF55469">
    <property type="entry name" value="FMN-dependent nitroreductase-like"/>
    <property type="match status" value="1"/>
</dbReference>
<evidence type="ECO:0000313" key="2">
    <source>
        <dbReference type="EMBL" id="HHE54482.1"/>
    </source>
</evidence>
<dbReference type="PANTHER" id="PTHR43745:SF2">
    <property type="entry name" value="NITROREDUCTASE MJ1384-RELATED"/>
    <property type="match status" value="1"/>
</dbReference>
<dbReference type="EMBL" id="DRTD01000131">
    <property type="protein sequence ID" value="HHE54482.1"/>
    <property type="molecule type" value="Genomic_DNA"/>
</dbReference>